<evidence type="ECO:0000256" key="1">
    <source>
        <dbReference type="ARBA" id="ARBA00022553"/>
    </source>
</evidence>
<dbReference type="InterPro" id="IPR016032">
    <property type="entry name" value="Sig_transdc_resp-reg_C-effctor"/>
</dbReference>
<dbReference type="EMBL" id="BDQG01000001">
    <property type="protein sequence ID" value="GAW65451.1"/>
    <property type="molecule type" value="Genomic_DNA"/>
</dbReference>
<reference evidence="9" key="1">
    <citation type="submission" date="2017-05" db="EMBL/GenBank/DDBJ databases">
        <title>Draft genome sequence of Geobacter pelophilus, a iron(III)-reducing bacteria.</title>
        <authorList>
            <person name="Aoyagi T."/>
            <person name="Koike H."/>
            <person name="Morita T."/>
            <person name="Sato Y."/>
            <person name="Habe H."/>
            <person name="Hori T."/>
        </authorList>
    </citation>
    <scope>NUCLEOTIDE SEQUENCE [LARGE SCALE GENOMIC DNA]</scope>
    <source>
        <strain evidence="9">Drf2</strain>
    </source>
</reference>
<dbReference type="SMART" id="SM00448">
    <property type="entry name" value="REC"/>
    <property type="match status" value="1"/>
</dbReference>
<protein>
    <submittedName>
        <fullName evidence="8">LuxR family transcriptional regulator</fullName>
    </submittedName>
</protein>
<dbReference type="SUPFAM" id="SSF46894">
    <property type="entry name" value="C-terminal effector domain of the bipartite response regulators"/>
    <property type="match status" value="1"/>
</dbReference>
<evidence type="ECO:0000313" key="9">
    <source>
        <dbReference type="Proteomes" id="UP000194153"/>
    </source>
</evidence>
<dbReference type="PROSITE" id="PS50043">
    <property type="entry name" value="HTH_LUXR_2"/>
    <property type="match status" value="1"/>
</dbReference>
<gene>
    <name evidence="8" type="ORF">GPEL0_01r0347</name>
</gene>
<evidence type="ECO:0000259" key="7">
    <source>
        <dbReference type="PROSITE" id="PS50110"/>
    </source>
</evidence>
<dbReference type="InterPro" id="IPR000792">
    <property type="entry name" value="Tscrpt_reg_LuxR_C"/>
</dbReference>
<dbReference type="PROSITE" id="PS50110">
    <property type="entry name" value="RESPONSE_REGULATORY"/>
    <property type="match status" value="1"/>
</dbReference>
<accession>A0ABQ0MEC4</accession>
<evidence type="ECO:0000256" key="4">
    <source>
        <dbReference type="ARBA" id="ARBA00023163"/>
    </source>
</evidence>
<keyword evidence="1 5" id="KW-0597">Phosphoprotein</keyword>
<keyword evidence="4" id="KW-0804">Transcription</keyword>
<dbReference type="PRINTS" id="PR00038">
    <property type="entry name" value="HTHLUXR"/>
</dbReference>
<keyword evidence="3" id="KW-0238">DNA-binding</keyword>
<keyword evidence="9" id="KW-1185">Reference proteome</keyword>
<dbReference type="InterPro" id="IPR058245">
    <property type="entry name" value="NreC/VraR/RcsB-like_REC"/>
</dbReference>
<comment type="caution">
    <text evidence="8">The sequence shown here is derived from an EMBL/GenBank/DDBJ whole genome shotgun (WGS) entry which is preliminary data.</text>
</comment>
<name>A0ABQ0MEC4_9BACT</name>
<dbReference type="InterPro" id="IPR011006">
    <property type="entry name" value="CheY-like_superfamily"/>
</dbReference>
<dbReference type="PANTHER" id="PTHR43214:SF41">
    <property type="entry name" value="NITRATE_NITRITE RESPONSE REGULATOR PROTEIN NARP"/>
    <property type="match status" value="1"/>
</dbReference>
<dbReference type="InterPro" id="IPR001789">
    <property type="entry name" value="Sig_transdc_resp-reg_receiver"/>
</dbReference>
<evidence type="ECO:0000256" key="2">
    <source>
        <dbReference type="ARBA" id="ARBA00023015"/>
    </source>
</evidence>
<feature type="domain" description="Response regulatory" evidence="7">
    <location>
        <begin position="5"/>
        <end position="121"/>
    </location>
</feature>
<dbReference type="CDD" id="cd17535">
    <property type="entry name" value="REC_NarL-like"/>
    <property type="match status" value="1"/>
</dbReference>
<proteinExistence type="predicted"/>
<keyword evidence="2" id="KW-0805">Transcription regulation</keyword>
<dbReference type="InterPro" id="IPR039420">
    <property type="entry name" value="WalR-like"/>
</dbReference>
<dbReference type="Pfam" id="PF00196">
    <property type="entry name" value="GerE"/>
    <property type="match status" value="1"/>
</dbReference>
<dbReference type="SMART" id="SM00421">
    <property type="entry name" value="HTH_LUXR"/>
    <property type="match status" value="1"/>
</dbReference>
<dbReference type="Proteomes" id="UP000194153">
    <property type="component" value="Unassembled WGS sequence"/>
</dbReference>
<evidence type="ECO:0000259" key="6">
    <source>
        <dbReference type="PROSITE" id="PS50043"/>
    </source>
</evidence>
<dbReference type="Pfam" id="PF00072">
    <property type="entry name" value="Response_reg"/>
    <property type="match status" value="1"/>
</dbReference>
<dbReference type="Gene3D" id="3.40.50.2300">
    <property type="match status" value="1"/>
</dbReference>
<evidence type="ECO:0000256" key="5">
    <source>
        <dbReference type="PROSITE-ProRule" id="PRU00169"/>
    </source>
</evidence>
<dbReference type="PANTHER" id="PTHR43214">
    <property type="entry name" value="TWO-COMPONENT RESPONSE REGULATOR"/>
    <property type="match status" value="1"/>
</dbReference>
<dbReference type="SUPFAM" id="SSF52172">
    <property type="entry name" value="CheY-like"/>
    <property type="match status" value="1"/>
</dbReference>
<evidence type="ECO:0000256" key="3">
    <source>
        <dbReference type="ARBA" id="ARBA00023125"/>
    </source>
</evidence>
<feature type="modified residue" description="4-aspartylphosphate" evidence="5">
    <location>
        <position position="56"/>
    </location>
</feature>
<evidence type="ECO:0000313" key="8">
    <source>
        <dbReference type="EMBL" id="GAW65451.1"/>
    </source>
</evidence>
<feature type="domain" description="HTH luxR-type" evidence="6">
    <location>
        <begin position="150"/>
        <end position="215"/>
    </location>
</feature>
<dbReference type="RefSeq" id="WP_085811898.1">
    <property type="nucleotide sequence ID" value="NZ_BDQG01000001.1"/>
</dbReference>
<dbReference type="CDD" id="cd06170">
    <property type="entry name" value="LuxR_C_like"/>
    <property type="match status" value="1"/>
</dbReference>
<sequence>MGKKRVLIVDDHPLFREGVKSLVERSANYQTVGEAGSGSEALALAVELKPDLVTMDVSLPDMSGIEAVRGILDLAPETRVLMLSMYPKFDYVAEAFKAGAKGYVVKETTTARLIQGFDALCRGEFFVDGQVSQDLVAKLAQGPVRDQSIQDEKYGLLTPREQQVLRLVAEGGSTRQIAATIELSPKTVENHRTNLMKKLEVHSKMELVKYAARLGLIDVESWR</sequence>
<organism evidence="8 9">
    <name type="scientific">Geoanaerobacter pelophilus</name>
    <dbReference type="NCBI Taxonomy" id="60036"/>
    <lineage>
        <taxon>Bacteria</taxon>
        <taxon>Pseudomonadati</taxon>
        <taxon>Thermodesulfobacteriota</taxon>
        <taxon>Desulfuromonadia</taxon>
        <taxon>Geobacterales</taxon>
        <taxon>Geobacteraceae</taxon>
        <taxon>Geoanaerobacter</taxon>
    </lineage>
</organism>
<dbReference type="PROSITE" id="PS00622">
    <property type="entry name" value="HTH_LUXR_1"/>
    <property type="match status" value="1"/>
</dbReference>